<reference evidence="2" key="1">
    <citation type="submission" date="2017-10" db="EMBL/GenBank/DDBJ databases">
        <authorList>
            <person name="Regsiter A."/>
            <person name="William W."/>
        </authorList>
    </citation>
    <scope>NUCLEOTIDE SEQUENCE [LARGE SCALE GENOMIC DNA]</scope>
</reference>
<dbReference type="EMBL" id="LT962688">
    <property type="protein sequence ID" value="SOR26808.1"/>
    <property type="molecule type" value="Genomic_DNA"/>
</dbReference>
<dbReference type="Proteomes" id="UP000233769">
    <property type="component" value="Chromosome tk0001"/>
</dbReference>
<protein>
    <submittedName>
        <fullName evidence="1">Uncharacterized protein</fullName>
    </submittedName>
</protein>
<evidence type="ECO:0000313" key="2">
    <source>
        <dbReference type="Proteomes" id="UP000233769"/>
    </source>
</evidence>
<gene>
    <name evidence="1" type="ORF">TK0001_0206</name>
</gene>
<proteinExistence type="predicted"/>
<sequence length="79" mass="8211">MRRSFLPWALLPVTALPGSTTLALGKLGAPTTRIGLEVPGSPGVQAAEQGNLRAWTGPAAFSAAELMCAAALARLRRRV</sequence>
<accession>A0A2N9AHG0</accession>
<name>A0A2N9AHG0_METEX</name>
<organism evidence="1 2">
    <name type="scientific">Methylorubrum extorquens</name>
    <name type="common">Methylobacterium dichloromethanicum</name>
    <name type="synonym">Methylobacterium extorquens</name>
    <dbReference type="NCBI Taxonomy" id="408"/>
    <lineage>
        <taxon>Bacteria</taxon>
        <taxon>Pseudomonadati</taxon>
        <taxon>Pseudomonadota</taxon>
        <taxon>Alphaproteobacteria</taxon>
        <taxon>Hyphomicrobiales</taxon>
        <taxon>Methylobacteriaceae</taxon>
        <taxon>Methylorubrum</taxon>
    </lineage>
</organism>
<evidence type="ECO:0000313" key="1">
    <source>
        <dbReference type="EMBL" id="SOR26808.1"/>
    </source>
</evidence>
<dbReference type="AlphaFoldDB" id="A0A2N9AHG0"/>